<protein>
    <submittedName>
        <fullName evidence="2">Keratin, type I cytoskeletal 18</fullName>
    </submittedName>
</protein>
<keyword evidence="1" id="KW-0175">Coiled coil</keyword>
<sequence>MAAGGVMKMAIGEAQDVIDCARWEAEATLCQSVERDCHALKRAKSDHDQIIAALRGDLDSLKEELYFLKKNHDECSKIARQHLCKQTGAFQPIQPRDYKCWDSEAWFQDVDRKLD</sequence>
<evidence type="ECO:0000256" key="1">
    <source>
        <dbReference type="SAM" id="Coils"/>
    </source>
</evidence>
<dbReference type="Proteomes" id="UP000314294">
    <property type="component" value="Unassembled WGS sequence"/>
</dbReference>
<dbReference type="AlphaFoldDB" id="A0A4Z2H5Q7"/>
<organism evidence="2 3">
    <name type="scientific">Liparis tanakae</name>
    <name type="common">Tanaka's snailfish</name>
    <dbReference type="NCBI Taxonomy" id="230148"/>
    <lineage>
        <taxon>Eukaryota</taxon>
        <taxon>Metazoa</taxon>
        <taxon>Chordata</taxon>
        <taxon>Craniata</taxon>
        <taxon>Vertebrata</taxon>
        <taxon>Euteleostomi</taxon>
        <taxon>Actinopterygii</taxon>
        <taxon>Neopterygii</taxon>
        <taxon>Teleostei</taxon>
        <taxon>Neoteleostei</taxon>
        <taxon>Acanthomorphata</taxon>
        <taxon>Eupercaria</taxon>
        <taxon>Perciformes</taxon>
        <taxon>Cottioidei</taxon>
        <taxon>Cottales</taxon>
        <taxon>Liparidae</taxon>
        <taxon>Liparis</taxon>
    </lineage>
</organism>
<keyword evidence="3" id="KW-1185">Reference proteome</keyword>
<evidence type="ECO:0000313" key="3">
    <source>
        <dbReference type="Proteomes" id="UP000314294"/>
    </source>
</evidence>
<evidence type="ECO:0000313" key="2">
    <source>
        <dbReference type="EMBL" id="TNN60174.1"/>
    </source>
</evidence>
<accession>A0A4Z2H5Q7</accession>
<name>A0A4Z2H5Q7_9TELE</name>
<reference evidence="2 3" key="1">
    <citation type="submission" date="2019-03" db="EMBL/GenBank/DDBJ databases">
        <title>First draft genome of Liparis tanakae, snailfish: a comprehensive survey of snailfish specific genes.</title>
        <authorList>
            <person name="Kim W."/>
            <person name="Song I."/>
            <person name="Jeong J.-H."/>
            <person name="Kim D."/>
            <person name="Kim S."/>
            <person name="Ryu S."/>
            <person name="Song J.Y."/>
            <person name="Lee S.K."/>
        </authorList>
    </citation>
    <scope>NUCLEOTIDE SEQUENCE [LARGE SCALE GENOMIC DNA]</scope>
    <source>
        <tissue evidence="2">Muscle</tissue>
    </source>
</reference>
<proteinExistence type="predicted"/>
<dbReference type="Gene3D" id="1.20.5.1160">
    <property type="entry name" value="Vasodilator-stimulated phosphoprotein"/>
    <property type="match status" value="1"/>
</dbReference>
<comment type="caution">
    <text evidence="2">The sequence shown here is derived from an EMBL/GenBank/DDBJ whole genome shotgun (WGS) entry which is preliminary data.</text>
</comment>
<gene>
    <name evidence="2" type="primary">krt18_6</name>
    <name evidence="2" type="ORF">EYF80_029607</name>
</gene>
<feature type="coiled-coil region" evidence="1">
    <location>
        <begin position="44"/>
        <end position="71"/>
    </location>
</feature>
<dbReference type="OrthoDB" id="2441647at2759"/>
<dbReference type="EMBL" id="SRLO01000339">
    <property type="protein sequence ID" value="TNN60174.1"/>
    <property type="molecule type" value="Genomic_DNA"/>
</dbReference>